<dbReference type="AlphaFoldDB" id="A0A811SI18"/>
<reference evidence="5" key="1">
    <citation type="submission" date="2020-10" db="EMBL/GenBank/DDBJ databases">
        <authorList>
            <person name="Han B."/>
            <person name="Lu T."/>
            <person name="Zhao Q."/>
            <person name="Huang X."/>
            <person name="Zhao Y."/>
        </authorList>
    </citation>
    <scope>NUCLEOTIDE SEQUENCE</scope>
</reference>
<evidence type="ECO:0000256" key="1">
    <source>
        <dbReference type="ARBA" id="ARBA00022723"/>
    </source>
</evidence>
<dbReference type="EMBL" id="CAJGYO010000514">
    <property type="protein sequence ID" value="CAD6342481.1"/>
    <property type="molecule type" value="Genomic_DNA"/>
</dbReference>
<feature type="chain" id="PRO_5032915236" description="Phytocyanin domain-containing protein" evidence="3">
    <location>
        <begin position="23"/>
        <end position="162"/>
    </location>
</feature>
<dbReference type="PROSITE" id="PS51485">
    <property type="entry name" value="PHYTOCYANIN"/>
    <property type="match status" value="1"/>
</dbReference>
<dbReference type="GO" id="GO:0009055">
    <property type="term" value="F:electron transfer activity"/>
    <property type="evidence" value="ECO:0007669"/>
    <property type="project" value="InterPro"/>
</dbReference>
<gene>
    <name evidence="5" type="ORF">NCGR_LOCUS66579</name>
</gene>
<dbReference type="InterPro" id="IPR008972">
    <property type="entry name" value="Cupredoxin"/>
</dbReference>
<dbReference type="InterPro" id="IPR003245">
    <property type="entry name" value="Phytocyanin_dom"/>
</dbReference>
<protein>
    <recommendedName>
        <fullName evidence="4">Phytocyanin domain-containing protein</fullName>
    </recommendedName>
</protein>
<evidence type="ECO:0000256" key="3">
    <source>
        <dbReference type="SAM" id="SignalP"/>
    </source>
</evidence>
<keyword evidence="1" id="KW-0479">Metal-binding</keyword>
<sequence>MAMAAAVLLAVAAVVMVEVAAAATYTVGAPAGLWDMQTDYAEWVKTKTFHPGDNITFTYSPELHDVVEVTEAGYDACSSANNISAFRTGNDVVALAAVGTRYFLCGLTGHCRNGMKIRVDVVAGGTAPGPAPAASSTTTAASPAVSGFGSGLLVAVVTAAFW</sequence>
<dbReference type="FunFam" id="2.60.40.420:FF:000003">
    <property type="entry name" value="Blue copper"/>
    <property type="match status" value="1"/>
</dbReference>
<evidence type="ECO:0000313" key="5">
    <source>
        <dbReference type="EMBL" id="CAD6342481.1"/>
    </source>
</evidence>
<dbReference type="Proteomes" id="UP000604825">
    <property type="component" value="Unassembled WGS sequence"/>
</dbReference>
<keyword evidence="3" id="KW-0732">Signal</keyword>
<dbReference type="GO" id="GO:0005886">
    <property type="term" value="C:plasma membrane"/>
    <property type="evidence" value="ECO:0007669"/>
    <property type="project" value="TreeGrafter"/>
</dbReference>
<dbReference type="SUPFAM" id="SSF49503">
    <property type="entry name" value="Cupredoxins"/>
    <property type="match status" value="1"/>
</dbReference>
<keyword evidence="6" id="KW-1185">Reference proteome</keyword>
<comment type="caution">
    <text evidence="5">The sequence shown here is derived from an EMBL/GenBank/DDBJ whole genome shotgun (WGS) entry which is preliminary data.</text>
</comment>
<dbReference type="GO" id="GO:0046872">
    <property type="term" value="F:metal ion binding"/>
    <property type="evidence" value="ECO:0007669"/>
    <property type="project" value="UniProtKB-KW"/>
</dbReference>
<evidence type="ECO:0000259" key="4">
    <source>
        <dbReference type="PROSITE" id="PS51485"/>
    </source>
</evidence>
<dbReference type="PANTHER" id="PTHR33021:SF397">
    <property type="entry name" value="OS08G0137400 PROTEIN"/>
    <property type="match status" value="1"/>
</dbReference>
<dbReference type="InterPro" id="IPR039391">
    <property type="entry name" value="Phytocyanin-like"/>
</dbReference>
<dbReference type="OrthoDB" id="687020at2759"/>
<dbReference type="Gene3D" id="2.60.40.420">
    <property type="entry name" value="Cupredoxins - blue copper proteins"/>
    <property type="match status" value="1"/>
</dbReference>
<dbReference type="CDD" id="cd04216">
    <property type="entry name" value="Phytocyanin"/>
    <property type="match status" value="1"/>
</dbReference>
<proteinExistence type="predicted"/>
<organism evidence="5 6">
    <name type="scientific">Miscanthus lutarioriparius</name>
    <dbReference type="NCBI Taxonomy" id="422564"/>
    <lineage>
        <taxon>Eukaryota</taxon>
        <taxon>Viridiplantae</taxon>
        <taxon>Streptophyta</taxon>
        <taxon>Embryophyta</taxon>
        <taxon>Tracheophyta</taxon>
        <taxon>Spermatophyta</taxon>
        <taxon>Magnoliopsida</taxon>
        <taxon>Liliopsida</taxon>
        <taxon>Poales</taxon>
        <taxon>Poaceae</taxon>
        <taxon>PACMAD clade</taxon>
        <taxon>Panicoideae</taxon>
        <taxon>Andropogonodae</taxon>
        <taxon>Andropogoneae</taxon>
        <taxon>Saccharinae</taxon>
        <taxon>Miscanthus</taxon>
    </lineage>
</organism>
<dbReference type="PANTHER" id="PTHR33021">
    <property type="entry name" value="BLUE COPPER PROTEIN"/>
    <property type="match status" value="1"/>
</dbReference>
<feature type="domain" description="Phytocyanin" evidence="4">
    <location>
        <begin position="23"/>
        <end position="123"/>
    </location>
</feature>
<feature type="signal peptide" evidence="3">
    <location>
        <begin position="1"/>
        <end position="22"/>
    </location>
</feature>
<evidence type="ECO:0000256" key="2">
    <source>
        <dbReference type="ARBA" id="ARBA00023180"/>
    </source>
</evidence>
<accession>A0A811SI18</accession>
<keyword evidence="2" id="KW-0325">Glycoprotein</keyword>
<evidence type="ECO:0000313" key="6">
    <source>
        <dbReference type="Proteomes" id="UP000604825"/>
    </source>
</evidence>
<name>A0A811SI18_9POAL</name>
<dbReference type="Pfam" id="PF02298">
    <property type="entry name" value="Cu_bind_like"/>
    <property type="match status" value="1"/>
</dbReference>